<evidence type="ECO:0000256" key="4">
    <source>
        <dbReference type="PROSITE-ProRule" id="PRU00169"/>
    </source>
</evidence>
<keyword evidence="1" id="KW-0805">Transcription regulation</keyword>
<dbReference type="SMART" id="SM00448">
    <property type="entry name" value="REC"/>
    <property type="match status" value="1"/>
</dbReference>
<dbReference type="InterPro" id="IPR011006">
    <property type="entry name" value="CheY-like_superfamily"/>
</dbReference>
<evidence type="ECO:0000259" key="6">
    <source>
        <dbReference type="PROSITE" id="PS50110"/>
    </source>
</evidence>
<name>A0A5C6DXU2_9BACT</name>
<dbReference type="Pfam" id="PF00072">
    <property type="entry name" value="Response_reg"/>
    <property type="match status" value="1"/>
</dbReference>
<accession>A0A5C6DXU2</accession>
<gene>
    <name evidence="7" type="primary">tdiR</name>
    <name evidence="7" type="ORF">Q31b_26640</name>
</gene>
<dbReference type="SUPFAM" id="SSF52172">
    <property type="entry name" value="CheY-like"/>
    <property type="match status" value="1"/>
</dbReference>
<dbReference type="AlphaFoldDB" id="A0A5C6DXU2"/>
<dbReference type="PROSITE" id="PS50110">
    <property type="entry name" value="RESPONSE_REGULATORY"/>
    <property type="match status" value="1"/>
</dbReference>
<dbReference type="PANTHER" id="PTHR44688">
    <property type="entry name" value="DNA-BINDING TRANSCRIPTIONAL ACTIVATOR DEVR_DOSR"/>
    <property type="match status" value="1"/>
</dbReference>
<reference evidence="7 8" key="1">
    <citation type="submission" date="2019-02" db="EMBL/GenBank/DDBJ databases">
        <title>Deep-cultivation of Planctomycetes and their phenomic and genomic characterization uncovers novel biology.</title>
        <authorList>
            <person name="Wiegand S."/>
            <person name="Jogler M."/>
            <person name="Boedeker C."/>
            <person name="Pinto D."/>
            <person name="Vollmers J."/>
            <person name="Rivas-Marin E."/>
            <person name="Kohn T."/>
            <person name="Peeters S.H."/>
            <person name="Heuer A."/>
            <person name="Rast P."/>
            <person name="Oberbeckmann S."/>
            <person name="Bunk B."/>
            <person name="Jeske O."/>
            <person name="Meyerdierks A."/>
            <person name="Storesund J.E."/>
            <person name="Kallscheuer N."/>
            <person name="Luecker S."/>
            <person name="Lage O.M."/>
            <person name="Pohl T."/>
            <person name="Merkel B.J."/>
            <person name="Hornburger P."/>
            <person name="Mueller R.-W."/>
            <person name="Bruemmer F."/>
            <person name="Labrenz M."/>
            <person name="Spormann A.M."/>
            <person name="Op Den Camp H."/>
            <person name="Overmann J."/>
            <person name="Amann R."/>
            <person name="Jetten M.S.M."/>
            <person name="Mascher T."/>
            <person name="Medema M.H."/>
            <person name="Devos D.P."/>
            <person name="Kaster A.-K."/>
            <person name="Ovreas L."/>
            <person name="Rohde M."/>
            <person name="Galperin M.Y."/>
            <person name="Jogler C."/>
        </authorList>
    </citation>
    <scope>NUCLEOTIDE SEQUENCE [LARGE SCALE GENOMIC DNA]</scope>
    <source>
        <strain evidence="7 8">Q31b</strain>
    </source>
</reference>
<dbReference type="Proteomes" id="UP000315471">
    <property type="component" value="Unassembled WGS sequence"/>
</dbReference>
<dbReference type="Pfam" id="PF00196">
    <property type="entry name" value="GerE"/>
    <property type="match status" value="1"/>
</dbReference>
<dbReference type="GO" id="GO:0000160">
    <property type="term" value="P:phosphorelay signal transduction system"/>
    <property type="evidence" value="ECO:0007669"/>
    <property type="project" value="InterPro"/>
</dbReference>
<dbReference type="PROSITE" id="PS50043">
    <property type="entry name" value="HTH_LUXR_2"/>
    <property type="match status" value="1"/>
</dbReference>
<dbReference type="InterPro" id="IPR016032">
    <property type="entry name" value="Sig_transdc_resp-reg_C-effctor"/>
</dbReference>
<dbReference type="Gene3D" id="3.40.50.2300">
    <property type="match status" value="1"/>
</dbReference>
<dbReference type="EMBL" id="SJPY01000004">
    <property type="protein sequence ID" value="TWU41225.1"/>
    <property type="molecule type" value="Genomic_DNA"/>
</dbReference>
<dbReference type="InterPro" id="IPR036388">
    <property type="entry name" value="WH-like_DNA-bd_sf"/>
</dbReference>
<evidence type="ECO:0000256" key="2">
    <source>
        <dbReference type="ARBA" id="ARBA00023125"/>
    </source>
</evidence>
<dbReference type="PROSITE" id="PS00622">
    <property type="entry name" value="HTH_LUXR_1"/>
    <property type="match status" value="1"/>
</dbReference>
<proteinExistence type="predicted"/>
<dbReference type="PANTHER" id="PTHR44688:SF16">
    <property type="entry name" value="DNA-BINDING TRANSCRIPTIONAL ACTIVATOR DEVR_DOSR"/>
    <property type="match status" value="1"/>
</dbReference>
<comment type="caution">
    <text evidence="7">The sequence shown here is derived from an EMBL/GenBank/DDBJ whole genome shotgun (WGS) entry which is preliminary data.</text>
</comment>
<dbReference type="InterPro" id="IPR000792">
    <property type="entry name" value="Tscrpt_reg_LuxR_C"/>
</dbReference>
<keyword evidence="3" id="KW-0804">Transcription</keyword>
<feature type="domain" description="Response regulatory" evidence="6">
    <location>
        <begin position="5"/>
        <end position="120"/>
    </location>
</feature>
<dbReference type="SUPFAM" id="SSF46894">
    <property type="entry name" value="C-terminal effector domain of the bipartite response regulators"/>
    <property type="match status" value="1"/>
</dbReference>
<dbReference type="RefSeq" id="WP_146600081.1">
    <property type="nucleotide sequence ID" value="NZ_SJPY01000004.1"/>
</dbReference>
<dbReference type="PRINTS" id="PR00038">
    <property type="entry name" value="HTHLUXR"/>
</dbReference>
<dbReference type="CDD" id="cd06170">
    <property type="entry name" value="LuxR_C_like"/>
    <property type="match status" value="1"/>
</dbReference>
<protein>
    <submittedName>
        <fullName evidence="7">Transcriptional regulatory protein TdiR</fullName>
    </submittedName>
</protein>
<evidence type="ECO:0000259" key="5">
    <source>
        <dbReference type="PROSITE" id="PS50043"/>
    </source>
</evidence>
<evidence type="ECO:0000313" key="8">
    <source>
        <dbReference type="Proteomes" id="UP000315471"/>
    </source>
</evidence>
<evidence type="ECO:0000256" key="1">
    <source>
        <dbReference type="ARBA" id="ARBA00023015"/>
    </source>
</evidence>
<evidence type="ECO:0000313" key="7">
    <source>
        <dbReference type="EMBL" id="TWU41225.1"/>
    </source>
</evidence>
<dbReference type="OrthoDB" id="271936at2"/>
<comment type="caution">
    <text evidence="4">Lacks conserved residue(s) required for the propagation of feature annotation.</text>
</comment>
<organism evidence="7 8">
    <name type="scientific">Novipirellula aureliae</name>
    <dbReference type="NCBI Taxonomy" id="2527966"/>
    <lineage>
        <taxon>Bacteria</taxon>
        <taxon>Pseudomonadati</taxon>
        <taxon>Planctomycetota</taxon>
        <taxon>Planctomycetia</taxon>
        <taxon>Pirellulales</taxon>
        <taxon>Pirellulaceae</taxon>
        <taxon>Novipirellula</taxon>
    </lineage>
</organism>
<sequence length="212" mass="24359">MLQPAVFLVEKDPTLRRSLVRMLKCGGYTVEAFAAPSKFLAEFDAARPGCLVLAHCFSDMSGLEFYKRLVEKGCRLPYLITIAADCELSVAIDAMKNGALDVMEHPLDRDAFLDQVWQAIGLDEERRRQQFDDETFQDRLSKLSRREREVMDLVIAGRLTKQIARQLDISPKTVEAHRSHIIKKMQVKSLVDLVRVVTEHRPVIRREGRHKR</sequence>
<keyword evidence="2" id="KW-0238">DNA-binding</keyword>
<feature type="domain" description="HTH luxR-type" evidence="5">
    <location>
        <begin position="136"/>
        <end position="201"/>
    </location>
</feature>
<evidence type="ECO:0000256" key="3">
    <source>
        <dbReference type="ARBA" id="ARBA00023163"/>
    </source>
</evidence>
<keyword evidence="8" id="KW-1185">Reference proteome</keyword>
<dbReference type="InterPro" id="IPR001789">
    <property type="entry name" value="Sig_transdc_resp-reg_receiver"/>
</dbReference>
<dbReference type="SMART" id="SM00421">
    <property type="entry name" value="HTH_LUXR"/>
    <property type="match status" value="1"/>
</dbReference>
<dbReference type="GO" id="GO:0006355">
    <property type="term" value="P:regulation of DNA-templated transcription"/>
    <property type="evidence" value="ECO:0007669"/>
    <property type="project" value="InterPro"/>
</dbReference>
<dbReference type="GO" id="GO:0003677">
    <property type="term" value="F:DNA binding"/>
    <property type="evidence" value="ECO:0007669"/>
    <property type="project" value="UniProtKB-KW"/>
</dbReference>
<dbReference type="Gene3D" id="1.10.10.10">
    <property type="entry name" value="Winged helix-like DNA-binding domain superfamily/Winged helix DNA-binding domain"/>
    <property type="match status" value="1"/>
</dbReference>